<sequence>MCLQLCCDLEKNCEHSISTCQSTLGQPCGPFMLRFYFACLLFPYLVMQTGIQKMKYDIGQKLNILSQAGIPNWSCESQWNDAR</sequence>
<name>A0ABR0A2P0_9CRUS</name>
<accession>A0ABR0A2P0</accession>
<reference evidence="1 2" key="1">
    <citation type="journal article" date="2023" name="Nucleic Acids Res.">
        <title>The hologenome of Daphnia magna reveals possible DNA methylation and microbiome-mediated evolution of the host genome.</title>
        <authorList>
            <person name="Chaturvedi A."/>
            <person name="Li X."/>
            <person name="Dhandapani V."/>
            <person name="Marshall H."/>
            <person name="Kissane S."/>
            <person name="Cuenca-Cambronero M."/>
            <person name="Asole G."/>
            <person name="Calvet F."/>
            <person name="Ruiz-Romero M."/>
            <person name="Marangio P."/>
            <person name="Guigo R."/>
            <person name="Rago D."/>
            <person name="Mirbahai L."/>
            <person name="Eastwood N."/>
            <person name="Colbourne J.K."/>
            <person name="Zhou J."/>
            <person name="Mallon E."/>
            <person name="Orsini L."/>
        </authorList>
    </citation>
    <scope>NUCLEOTIDE SEQUENCE [LARGE SCALE GENOMIC DNA]</scope>
    <source>
        <strain evidence="1">LRV0_1</strain>
    </source>
</reference>
<evidence type="ECO:0000313" key="1">
    <source>
        <dbReference type="EMBL" id="KAK4019225.1"/>
    </source>
</evidence>
<dbReference type="Proteomes" id="UP001234178">
    <property type="component" value="Unassembled WGS sequence"/>
</dbReference>
<protein>
    <submittedName>
        <fullName evidence="1">Uncharacterized protein</fullName>
    </submittedName>
</protein>
<gene>
    <name evidence="1" type="ORF">OUZ56_001251</name>
</gene>
<proteinExistence type="predicted"/>
<comment type="caution">
    <text evidence="1">The sequence shown here is derived from an EMBL/GenBank/DDBJ whole genome shotgun (WGS) entry which is preliminary data.</text>
</comment>
<evidence type="ECO:0000313" key="2">
    <source>
        <dbReference type="Proteomes" id="UP001234178"/>
    </source>
</evidence>
<keyword evidence="2" id="KW-1185">Reference proteome</keyword>
<organism evidence="1 2">
    <name type="scientific">Daphnia magna</name>
    <dbReference type="NCBI Taxonomy" id="35525"/>
    <lineage>
        <taxon>Eukaryota</taxon>
        <taxon>Metazoa</taxon>
        <taxon>Ecdysozoa</taxon>
        <taxon>Arthropoda</taxon>
        <taxon>Crustacea</taxon>
        <taxon>Branchiopoda</taxon>
        <taxon>Diplostraca</taxon>
        <taxon>Cladocera</taxon>
        <taxon>Anomopoda</taxon>
        <taxon>Daphniidae</taxon>
        <taxon>Daphnia</taxon>
    </lineage>
</organism>
<dbReference type="EMBL" id="JAOYFB010000036">
    <property type="protein sequence ID" value="KAK4019225.1"/>
    <property type="molecule type" value="Genomic_DNA"/>
</dbReference>